<evidence type="ECO:0000256" key="5">
    <source>
        <dbReference type="SAM" id="Phobius"/>
    </source>
</evidence>
<comment type="subcellular location">
    <subcellularLocation>
        <location evidence="1">Membrane</location>
        <topology evidence="1">Single-pass membrane protein</topology>
    </subcellularLocation>
</comment>
<dbReference type="PANTHER" id="PTHR31415:SF4">
    <property type="entry name" value="NDR1_HIN1-LIKE PROTEIN 3"/>
    <property type="match status" value="1"/>
</dbReference>
<sequence>MRAKQSQLNGAYYGPSIPPPTSYHRPGHGPDCCDFCCCGLFTCICNLLLTIIIVVGIAVFVFWLLVRPNVVKFHVTDASLTQFNFTSNNTLFYNLAVNITIRNPNRKLGLYYDQIEASASYQDAWFDSQTLTPFYQGHKTTDVLNPVFAGQRFLLLDPTQASELNKDQSSGIYNIDVTLHLKVRFKLGALKTFKFKPKVNCDLSLPLTPNGNSSAAEFQTKRCGIDY</sequence>
<evidence type="ECO:0000313" key="8">
    <source>
        <dbReference type="Proteomes" id="UP001293593"/>
    </source>
</evidence>
<organism evidence="7 8">
    <name type="scientific">Acacia crassicarpa</name>
    <name type="common">northern wattle</name>
    <dbReference type="NCBI Taxonomy" id="499986"/>
    <lineage>
        <taxon>Eukaryota</taxon>
        <taxon>Viridiplantae</taxon>
        <taxon>Streptophyta</taxon>
        <taxon>Embryophyta</taxon>
        <taxon>Tracheophyta</taxon>
        <taxon>Spermatophyta</taxon>
        <taxon>Magnoliopsida</taxon>
        <taxon>eudicotyledons</taxon>
        <taxon>Gunneridae</taxon>
        <taxon>Pentapetalae</taxon>
        <taxon>rosids</taxon>
        <taxon>fabids</taxon>
        <taxon>Fabales</taxon>
        <taxon>Fabaceae</taxon>
        <taxon>Caesalpinioideae</taxon>
        <taxon>mimosoid clade</taxon>
        <taxon>Acacieae</taxon>
        <taxon>Acacia</taxon>
    </lineage>
</organism>
<feature type="domain" description="Late embryogenesis abundant protein LEA-2 subgroup" evidence="6">
    <location>
        <begin position="99"/>
        <end position="201"/>
    </location>
</feature>
<dbReference type="GO" id="GO:0005886">
    <property type="term" value="C:plasma membrane"/>
    <property type="evidence" value="ECO:0007669"/>
    <property type="project" value="TreeGrafter"/>
</dbReference>
<dbReference type="Proteomes" id="UP001293593">
    <property type="component" value="Unassembled WGS sequence"/>
</dbReference>
<gene>
    <name evidence="7" type="ORF">QN277_013173</name>
</gene>
<keyword evidence="2 5" id="KW-0812">Transmembrane</keyword>
<keyword evidence="4 5" id="KW-0472">Membrane</keyword>
<comment type="caution">
    <text evidence="7">The sequence shown here is derived from an EMBL/GenBank/DDBJ whole genome shotgun (WGS) entry which is preliminary data.</text>
</comment>
<name>A0AAE1N2L8_9FABA</name>
<evidence type="ECO:0000259" key="6">
    <source>
        <dbReference type="Pfam" id="PF03168"/>
    </source>
</evidence>
<evidence type="ECO:0000256" key="3">
    <source>
        <dbReference type="ARBA" id="ARBA00022989"/>
    </source>
</evidence>
<accession>A0AAE1N2L8</accession>
<keyword evidence="8" id="KW-1185">Reference proteome</keyword>
<evidence type="ECO:0000313" key="7">
    <source>
        <dbReference type="EMBL" id="KAK4281712.1"/>
    </source>
</evidence>
<dbReference type="GO" id="GO:0098542">
    <property type="term" value="P:defense response to other organism"/>
    <property type="evidence" value="ECO:0007669"/>
    <property type="project" value="InterPro"/>
</dbReference>
<dbReference type="AlphaFoldDB" id="A0AAE1N2L8"/>
<proteinExistence type="predicted"/>
<dbReference type="InterPro" id="IPR044839">
    <property type="entry name" value="NDR1-like"/>
</dbReference>
<feature type="transmembrane region" description="Helical" evidence="5">
    <location>
        <begin position="47"/>
        <end position="66"/>
    </location>
</feature>
<evidence type="ECO:0000256" key="1">
    <source>
        <dbReference type="ARBA" id="ARBA00004167"/>
    </source>
</evidence>
<evidence type="ECO:0000256" key="2">
    <source>
        <dbReference type="ARBA" id="ARBA00022692"/>
    </source>
</evidence>
<dbReference type="EMBL" id="JAWXYG010000002">
    <property type="protein sequence ID" value="KAK4281712.1"/>
    <property type="molecule type" value="Genomic_DNA"/>
</dbReference>
<reference evidence="7" key="1">
    <citation type="submission" date="2023-10" db="EMBL/GenBank/DDBJ databases">
        <title>Chromosome-level genome of the transformable northern wattle, Acacia crassicarpa.</title>
        <authorList>
            <person name="Massaro I."/>
            <person name="Sinha N.R."/>
            <person name="Poethig S."/>
            <person name="Leichty A.R."/>
        </authorList>
    </citation>
    <scope>NUCLEOTIDE SEQUENCE</scope>
    <source>
        <strain evidence="7">Acra3RX</strain>
        <tissue evidence="7">Leaf</tissue>
    </source>
</reference>
<protein>
    <recommendedName>
        <fullName evidence="6">Late embryogenesis abundant protein LEA-2 subgroup domain-containing protein</fullName>
    </recommendedName>
</protein>
<evidence type="ECO:0000256" key="4">
    <source>
        <dbReference type="ARBA" id="ARBA00023136"/>
    </source>
</evidence>
<dbReference type="InterPro" id="IPR004864">
    <property type="entry name" value="LEA_2"/>
</dbReference>
<dbReference type="GO" id="GO:0009506">
    <property type="term" value="C:plasmodesma"/>
    <property type="evidence" value="ECO:0007669"/>
    <property type="project" value="TreeGrafter"/>
</dbReference>
<dbReference type="PANTHER" id="PTHR31415">
    <property type="entry name" value="OS05G0367900 PROTEIN"/>
    <property type="match status" value="1"/>
</dbReference>
<dbReference type="Pfam" id="PF03168">
    <property type="entry name" value="LEA_2"/>
    <property type="match status" value="1"/>
</dbReference>
<keyword evidence="3 5" id="KW-1133">Transmembrane helix</keyword>